<dbReference type="Pfam" id="PF07714">
    <property type="entry name" value="PK_Tyr_Ser-Thr"/>
    <property type="match status" value="1"/>
</dbReference>
<name>A0AAV2ZUB1_PYXAD</name>
<dbReference type="InterPro" id="IPR008266">
    <property type="entry name" value="Tyr_kinase_AS"/>
</dbReference>
<dbReference type="GO" id="GO:0004715">
    <property type="term" value="F:non-membrane spanning protein tyrosine kinase activity"/>
    <property type="evidence" value="ECO:0007669"/>
    <property type="project" value="UniProtKB-EC"/>
</dbReference>
<dbReference type="InterPro" id="IPR000719">
    <property type="entry name" value="Prot_kinase_dom"/>
</dbReference>
<evidence type="ECO:0000259" key="13">
    <source>
        <dbReference type="PROSITE" id="PS50002"/>
    </source>
</evidence>
<dbReference type="AlphaFoldDB" id="A0AAV2ZUB1"/>
<dbReference type="FunFam" id="1.10.510.10:FF:000554">
    <property type="entry name" value="Predicted protein"/>
    <property type="match status" value="1"/>
</dbReference>
<comment type="catalytic activity">
    <reaction evidence="7 11">
        <text>L-tyrosyl-[protein] + ATP = O-phospho-L-tyrosyl-[protein] + ADP + H(+)</text>
        <dbReference type="Rhea" id="RHEA:10596"/>
        <dbReference type="Rhea" id="RHEA-COMP:10136"/>
        <dbReference type="Rhea" id="RHEA-COMP:20101"/>
        <dbReference type="ChEBI" id="CHEBI:15378"/>
        <dbReference type="ChEBI" id="CHEBI:30616"/>
        <dbReference type="ChEBI" id="CHEBI:46858"/>
        <dbReference type="ChEBI" id="CHEBI:61978"/>
        <dbReference type="ChEBI" id="CHEBI:456216"/>
        <dbReference type="EC" id="2.7.10.2"/>
    </reaction>
</comment>
<dbReference type="PRINTS" id="PR00109">
    <property type="entry name" value="TYRKINASE"/>
</dbReference>
<evidence type="ECO:0000259" key="12">
    <source>
        <dbReference type="PROSITE" id="PS50001"/>
    </source>
</evidence>
<reference evidence="15" key="1">
    <citation type="thesis" date="2020" institute="ProQuest LLC" country="789 East Eisenhower Parkway, Ann Arbor, MI, USA">
        <title>Comparative Genomics and Chromosome Evolution.</title>
        <authorList>
            <person name="Mudd A.B."/>
        </authorList>
    </citation>
    <scope>NUCLEOTIDE SEQUENCE</scope>
    <source>
        <strain evidence="15">1538</strain>
        <tissue evidence="15">Blood</tissue>
    </source>
</reference>
<evidence type="ECO:0000256" key="5">
    <source>
        <dbReference type="ARBA" id="ARBA00022840"/>
    </source>
</evidence>
<evidence type="ECO:0000259" key="14">
    <source>
        <dbReference type="PROSITE" id="PS50011"/>
    </source>
</evidence>
<evidence type="ECO:0000256" key="9">
    <source>
        <dbReference type="PROSITE-ProRule" id="PRU00192"/>
    </source>
</evidence>
<dbReference type="PROSITE" id="PS50011">
    <property type="entry name" value="PROTEIN_KINASE_DOM"/>
    <property type="match status" value="1"/>
</dbReference>
<dbReference type="InterPro" id="IPR001245">
    <property type="entry name" value="Ser-Thr/Tyr_kinase_cat_dom"/>
</dbReference>
<comment type="similarity">
    <text evidence="11">Belongs to the protein kinase superfamily. Tyr protein kinase family.</text>
</comment>
<dbReference type="PROSITE" id="PS00109">
    <property type="entry name" value="PROTEIN_KINASE_TYR"/>
    <property type="match status" value="1"/>
</dbReference>
<evidence type="ECO:0000256" key="10">
    <source>
        <dbReference type="PROSITE-ProRule" id="PRU10141"/>
    </source>
</evidence>
<sequence length="512" mass="58742">MEEFLRNHIKCMVCLWDKIWPPPPPQPPQLIRPSNVAVVTPMPTNTLPRVDMLTALYDFEARTNDELTVKAGEELCKVGDEGEYVMARRLTGTLDMGLVPASYVSPLGFVNTTTMPDSPLVLNQPSPTNQTQLQNSANIRDEPWYVEVSNRNEAEILLLSPPNTHGSYLVRPSDTNPGQYSLSVRNENKVTHFRIQTDHRGEYYLQHGRSFSNIQTLIIFHKTNWKLLKCPLLQPCITQVVTPADGWERPRSEFIILKPLGKGFFGEVYEGLWNKEEKVAIKTFKQEDLNRSDFEKEMTALKTLCHRNLISLLAVCSIGEPVYIVTELMTNGSLQDYLKGTEGKKLTNSDFIHIICQVADGMEYLEKKHVVHRDLAARNILVGDDLVCKIADFGLARLLKDDVYSPENNRSIPIRWTAPEALNYFKYSIKSDVWSFGVFIYEVYTYGETPYKGLNNREVNVQVSQGYRLPQPPNCEMEMYNLMLLCWKEKPQKRPSFLELVEMLTNIRRTVR</sequence>
<dbReference type="PROSITE" id="PS00107">
    <property type="entry name" value="PROTEIN_KINASE_ATP"/>
    <property type="match status" value="1"/>
</dbReference>
<keyword evidence="4 11" id="KW-0418">Kinase</keyword>
<evidence type="ECO:0000256" key="8">
    <source>
        <dbReference type="PROSITE-ProRule" id="PRU00191"/>
    </source>
</evidence>
<accession>A0AAV2ZUB1</accession>
<proteinExistence type="inferred from homology"/>
<evidence type="ECO:0000256" key="3">
    <source>
        <dbReference type="ARBA" id="ARBA00022741"/>
    </source>
</evidence>
<dbReference type="Pfam" id="PF00017">
    <property type="entry name" value="SH2"/>
    <property type="match status" value="1"/>
</dbReference>
<keyword evidence="1 9" id="KW-0728">SH3 domain</keyword>
<dbReference type="Proteomes" id="UP001181693">
    <property type="component" value="Unassembled WGS sequence"/>
</dbReference>
<keyword evidence="3 10" id="KW-0547">Nucleotide-binding</keyword>
<keyword evidence="8" id="KW-0727">SH2 domain</keyword>
<dbReference type="Gene3D" id="2.30.30.40">
    <property type="entry name" value="SH3 Domains"/>
    <property type="match status" value="1"/>
</dbReference>
<keyword evidence="6 11" id="KW-0829">Tyrosine-protein kinase</keyword>
<dbReference type="SMART" id="SM00326">
    <property type="entry name" value="SH3"/>
    <property type="match status" value="1"/>
</dbReference>
<dbReference type="Gene3D" id="3.30.505.10">
    <property type="entry name" value="SH2 domain"/>
    <property type="match status" value="1"/>
</dbReference>
<dbReference type="EC" id="2.7.10.2" evidence="11"/>
<dbReference type="InterPro" id="IPR020635">
    <property type="entry name" value="Tyr_kinase_cat_dom"/>
</dbReference>
<gene>
    <name evidence="15" type="ORF">GDO54_013124</name>
</gene>
<protein>
    <recommendedName>
        <fullName evidence="11">Tyrosine-protein kinase</fullName>
        <ecNumber evidence="11">2.7.10.2</ecNumber>
    </recommendedName>
</protein>
<dbReference type="InterPro" id="IPR011009">
    <property type="entry name" value="Kinase-like_dom_sf"/>
</dbReference>
<feature type="domain" description="SH3" evidence="13">
    <location>
        <begin position="48"/>
        <end position="109"/>
    </location>
</feature>
<dbReference type="SMART" id="SM00252">
    <property type="entry name" value="SH2"/>
    <property type="match status" value="1"/>
</dbReference>
<feature type="domain" description="SH2" evidence="12">
    <location>
        <begin position="144"/>
        <end position="236"/>
    </location>
</feature>
<dbReference type="Gene3D" id="1.10.510.10">
    <property type="entry name" value="Transferase(Phosphotransferase) domain 1"/>
    <property type="match status" value="1"/>
</dbReference>
<evidence type="ECO:0000256" key="11">
    <source>
        <dbReference type="RuleBase" id="RU362096"/>
    </source>
</evidence>
<comment type="caution">
    <text evidence="15">The sequence shown here is derived from an EMBL/GenBank/DDBJ whole genome shotgun (WGS) entry which is preliminary data.</text>
</comment>
<dbReference type="InterPro" id="IPR050198">
    <property type="entry name" value="Non-receptor_tyrosine_kinases"/>
</dbReference>
<evidence type="ECO:0000256" key="7">
    <source>
        <dbReference type="ARBA" id="ARBA00051245"/>
    </source>
</evidence>
<dbReference type="InterPro" id="IPR036860">
    <property type="entry name" value="SH2_dom_sf"/>
</dbReference>
<evidence type="ECO:0000256" key="4">
    <source>
        <dbReference type="ARBA" id="ARBA00022777"/>
    </source>
</evidence>
<evidence type="ECO:0000256" key="6">
    <source>
        <dbReference type="ARBA" id="ARBA00023137"/>
    </source>
</evidence>
<feature type="domain" description="Protein kinase" evidence="14">
    <location>
        <begin position="254"/>
        <end position="507"/>
    </location>
</feature>
<dbReference type="PRINTS" id="PR00401">
    <property type="entry name" value="SH2DOMAIN"/>
</dbReference>
<evidence type="ECO:0000256" key="1">
    <source>
        <dbReference type="ARBA" id="ARBA00022443"/>
    </source>
</evidence>
<dbReference type="InterPro" id="IPR036028">
    <property type="entry name" value="SH3-like_dom_sf"/>
</dbReference>
<keyword evidence="16" id="KW-1185">Reference proteome</keyword>
<dbReference type="InterPro" id="IPR000980">
    <property type="entry name" value="SH2"/>
</dbReference>
<dbReference type="InterPro" id="IPR001452">
    <property type="entry name" value="SH3_domain"/>
</dbReference>
<organism evidence="15 16">
    <name type="scientific">Pyxicephalus adspersus</name>
    <name type="common">African bullfrog</name>
    <dbReference type="NCBI Taxonomy" id="30357"/>
    <lineage>
        <taxon>Eukaryota</taxon>
        <taxon>Metazoa</taxon>
        <taxon>Chordata</taxon>
        <taxon>Craniata</taxon>
        <taxon>Vertebrata</taxon>
        <taxon>Euteleostomi</taxon>
        <taxon>Amphibia</taxon>
        <taxon>Batrachia</taxon>
        <taxon>Anura</taxon>
        <taxon>Neobatrachia</taxon>
        <taxon>Ranoidea</taxon>
        <taxon>Pyxicephalidae</taxon>
        <taxon>Pyxicephalinae</taxon>
        <taxon>Pyxicephalus</taxon>
    </lineage>
</organism>
<dbReference type="SUPFAM" id="SSF56112">
    <property type="entry name" value="Protein kinase-like (PK-like)"/>
    <property type="match status" value="1"/>
</dbReference>
<dbReference type="GO" id="GO:0005524">
    <property type="term" value="F:ATP binding"/>
    <property type="evidence" value="ECO:0007669"/>
    <property type="project" value="UniProtKB-UniRule"/>
</dbReference>
<dbReference type="EMBL" id="DYDO01000006">
    <property type="protein sequence ID" value="DBA22049.1"/>
    <property type="molecule type" value="Genomic_DNA"/>
</dbReference>
<dbReference type="PANTHER" id="PTHR24418">
    <property type="entry name" value="TYROSINE-PROTEIN KINASE"/>
    <property type="match status" value="1"/>
</dbReference>
<keyword evidence="2 11" id="KW-0808">Transferase</keyword>
<dbReference type="PROSITE" id="PS50001">
    <property type="entry name" value="SH2"/>
    <property type="match status" value="1"/>
</dbReference>
<dbReference type="SUPFAM" id="SSF55550">
    <property type="entry name" value="SH2 domain"/>
    <property type="match status" value="1"/>
</dbReference>
<dbReference type="InterPro" id="IPR017441">
    <property type="entry name" value="Protein_kinase_ATP_BS"/>
</dbReference>
<keyword evidence="5 10" id="KW-0067">ATP-binding</keyword>
<evidence type="ECO:0000256" key="2">
    <source>
        <dbReference type="ARBA" id="ARBA00022679"/>
    </source>
</evidence>
<evidence type="ECO:0000313" key="15">
    <source>
        <dbReference type="EMBL" id="DBA22049.1"/>
    </source>
</evidence>
<feature type="binding site" evidence="10">
    <location>
        <position position="282"/>
    </location>
    <ligand>
        <name>ATP</name>
        <dbReference type="ChEBI" id="CHEBI:30616"/>
    </ligand>
</feature>
<evidence type="ECO:0000313" key="16">
    <source>
        <dbReference type="Proteomes" id="UP001181693"/>
    </source>
</evidence>
<dbReference type="PROSITE" id="PS50002">
    <property type="entry name" value="SH3"/>
    <property type="match status" value="1"/>
</dbReference>
<dbReference type="SMART" id="SM00219">
    <property type="entry name" value="TyrKc"/>
    <property type="match status" value="1"/>
</dbReference>
<dbReference type="SUPFAM" id="SSF50044">
    <property type="entry name" value="SH3-domain"/>
    <property type="match status" value="1"/>
</dbReference>